<dbReference type="Gene3D" id="3.80.10.10">
    <property type="entry name" value="Ribonuclease Inhibitor"/>
    <property type="match status" value="1"/>
</dbReference>
<accession>A0AAD8ZVP4</accession>
<evidence type="ECO:0000256" key="2">
    <source>
        <dbReference type="ARBA" id="ARBA00022737"/>
    </source>
</evidence>
<name>A0AAD8ZVP4_9TELE</name>
<reference evidence="5" key="1">
    <citation type="submission" date="2023-03" db="EMBL/GenBank/DDBJ databases">
        <title>Electrophorus voltai genome.</title>
        <authorList>
            <person name="Bian C."/>
        </authorList>
    </citation>
    <scope>NUCLEOTIDE SEQUENCE</scope>
    <source>
        <strain evidence="5">CB-2022</strain>
        <tissue evidence="5">Muscle</tissue>
    </source>
</reference>
<evidence type="ECO:0000313" key="6">
    <source>
        <dbReference type="Proteomes" id="UP001239994"/>
    </source>
</evidence>
<keyword evidence="6" id="KW-1185">Reference proteome</keyword>
<proteinExistence type="predicted"/>
<evidence type="ECO:0000313" key="5">
    <source>
        <dbReference type="EMBL" id="KAK1806154.1"/>
    </source>
</evidence>
<evidence type="ECO:0000256" key="1">
    <source>
        <dbReference type="ARBA" id="ARBA00022614"/>
    </source>
</evidence>
<dbReference type="PROSITE" id="PS51450">
    <property type="entry name" value="LRR"/>
    <property type="match status" value="1"/>
</dbReference>
<dbReference type="EMBL" id="JAROKS010000001">
    <property type="protein sequence ID" value="KAK1806154.1"/>
    <property type="molecule type" value="Genomic_DNA"/>
</dbReference>
<dbReference type="Pfam" id="PF14580">
    <property type="entry name" value="LRR_9"/>
    <property type="match status" value="1"/>
</dbReference>
<dbReference type="SUPFAM" id="SSF52058">
    <property type="entry name" value="L domain-like"/>
    <property type="match status" value="1"/>
</dbReference>
<gene>
    <name evidence="5" type="ORF">P4O66_000046</name>
</gene>
<dbReference type="PANTHER" id="PTHR23311:SF5">
    <property type="entry name" value="CENTROSOMAL PROTEIN OF 72 KDA"/>
    <property type="match status" value="1"/>
</dbReference>
<organism evidence="5 6">
    <name type="scientific">Electrophorus voltai</name>
    <dbReference type="NCBI Taxonomy" id="2609070"/>
    <lineage>
        <taxon>Eukaryota</taxon>
        <taxon>Metazoa</taxon>
        <taxon>Chordata</taxon>
        <taxon>Craniata</taxon>
        <taxon>Vertebrata</taxon>
        <taxon>Euteleostomi</taxon>
        <taxon>Actinopterygii</taxon>
        <taxon>Neopterygii</taxon>
        <taxon>Teleostei</taxon>
        <taxon>Ostariophysi</taxon>
        <taxon>Gymnotiformes</taxon>
        <taxon>Gymnotoidei</taxon>
        <taxon>Gymnotidae</taxon>
        <taxon>Electrophorus</taxon>
    </lineage>
</organism>
<dbReference type="PANTHER" id="PTHR23311">
    <property type="entry name" value="HEAT SHOCK REGULATED 2"/>
    <property type="match status" value="1"/>
</dbReference>
<dbReference type="InterPro" id="IPR055320">
    <property type="entry name" value="CEP72-like"/>
</dbReference>
<protein>
    <submittedName>
        <fullName evidence="5">Uncharacterized protein</fullName>
    </submittedName>
</protein>
<sequence length="209" mass="24341">MYGIVHLNLLETLNLYYNQISSLQDILALRKLQNLIELDLRLNPVVKKEPFYRLYLVYAISTLRKLDDCAVRDRERKAALMHFSVESAYEASQKPTLFTEEKRNRSLNPILGKGVVKVGICEKPMELLLNLVEEYWCGKNKGHDPKHFLVHAVRILRTMEQEAANGEEERKALRERIRVLRSRAEKQETCHQSEIQSLSEQLQKAHSSI</sequence>
<keyword evidence="3 4" id="KW-0175">Coiled coil</keyword>
<evidence type="ECO:0000256" key="3">
    <source>
        <dbReference type="ARBA" id="ARBA00023054"/>
    </source>
</evidence>
<dbReference type="AlphaFoldDB" id="A0AAD8ZVP4"/>
<feature type="coiled-coil region" evidence="4">
    <location>
        <begin position="156"/>
        <end position="183"/>
    </location>
</feature>
<keyword evidence="1" id="KW-0433">Leucine-rich repeat</keyword>
<comment type="caution">
    <text evidence="5">The sequence shown here is derived from an EMBL/GenBank/DDBJ whole genome shotgun (WGS) entry which is preliminary data.</text>
</comment>
<dbReference type="Proteomes" id="UP001239994">
    <property type="component" value="Unassembled WGS sequence"/>
</dbReference>
<dbReference type="InterPro" id="IPR032675">
    <property type="entry name" value="LRR_dom_sf"/>
</dbReference>
<keyword evidence="2" id="KW-0677">Repeat</keyword>
<evidence type="ECO:0000256" key="4">
    <source>
        <dbReference type="SAM" id="Coils"/>
    </source>
</evidence>
<dbReference type="InterPro" id="IPR001611">
    <property type="entry name" value="Leu-rich_rpt"/>
</dbReference>